<evidence type="ECO:0000256" key="3">
    <source>
        <dbReference type="ARBA" id="ARBA00022692"/>
    </source>
</evidence>
<feature type="transmembrane region" description="Helical" evidence="6">
    <location>
        <begin position="339"/>
        <end position="359"/>
    </location>
</feature>
<name>A0A6A5K146_9PLEO</name>
<feature type="domain" description="Major facilitator superfamily (MFS) profile" evidence="7">
    <location>
        <begin position="44"/>
        <end position="529"/>
    </location>
</feature>
<feature type="transmembrane region" description="Helical" evidence="6">
    <location>
        <begin position="199"/>
        <end position="220"/>
    </location>
</feature>
<evidence type="ECO:0000313" key="8">
    <source>
        <dbReference type="EMBL" id="KAF1828207.1"/>
    </source>
</evidence>
<feature type="transmembrane region" description="Helical" evidence="6">
    <location>
        <begin position="303"/>
        <end position="327"/>
    </location>
</feature>
<evidence type="ECO:0000259" key="7">
    <source>
        <dbReference type="PROSITE" id="PS50850"/>
    </source>
</evidence>
<evidence type="ECO:0000256" key="6">
    <source>
        <dbReference type="SAM" id="Phobius"/>
    </source>
</evidence>
<feature type="transmembrane region" description="Helical" evidence="6">
    <location>
        <begin position="40"/>
        <end position="57"/>
    </location>
</feature>
<dbReference type="InterPro" id="IPR036259">
    <property type="entry name" value="MFS_trans_sf"/>
</dbReference>
<keyword evidence="2" id="KW-0813">Transport</keyword>
<evidence type="ECO:0000256" key="2">
    <source>
        <dbReference type="ARBA" id="ARBA00022448"/>
    </source>
</evidence>
<dbReference type="AlphaFoldDB" id="A0A6A5K146"/>
<feature type="transmembrane region" description="Helical" evidence="6">
    <location>
        <begin position="395"/>
        <end position="422"/>
    </location>
</feature>
<dbReference type="GO" id="GO:0015174">
    <property type="term" value="F:basic amino acid transmembrane transporter activity"/>
    <property type="evidence" value="ECO:0007669"/>
    <property type="project" value="TreeGrafter"/>
</dbReference>
<dbReference type="Pfam" id="PF07690">
    <property type="entry name" value="MFS_1"/>
    <property type="match status" value="1"/>
</dbReference>
<feature type="transmembrane region" description="Helical" evidence="6">
    <location>
        <begin position="109"/>
        <end position="128"/>
    </location>
</feature>
<dbReference type="InterPro" id="IPR011701">
    <property type="entry name" value="MFS"/>
</dbReference>
<dbReference type="InterPro" id="IPR020846">
    <property type="entry name" value="MFS_dom"/>
</dbReference>
<keyword evidence="4 6" id="KW-1133">Transmembrane helix</keyword>
<evidence type="ECO:0000313" key="9">
    <source>
        <dbReference type="Proteomes" id="UP000800040"/>
    </source>
</evidence>
<dbReference type="PANTHER" id="PTHR23501">
    <property type="entry name" value="MAJOR FACILITATOR SUPERFAMILY"/>
    <property type="match status" value="1"/>
</dbReference>
<feature type="transmembrane region" description="Helical" evidence="6">
    <location>
        <begin position="505"/>
        <end position="524"/>
    </location>
</feature>
<evidence type="ECO:0000256" key="4">
    <source>
        <dbReference type="ARBA" id="ARBA00022989"/>
    </source>
</evidence>
<comment type="subcellular location">
    <subcellularLocation>
        <location evidence="1">Endomembrane system</location>
        <topology evidence="1">Multi-pass membrane protein</topology>
    </subcellularLocation>
</comment>
<dbReference type="GO" id="GO:0012505">
    <property type="term" value="C:endomembrane system"/>
    <property type="evidence" value="ECO:0007669"/>
    <property type="project" value="UniProtKB-SubCell"/>
</dbReference>
<feature type="transmembrane region" description="Helical" evidence="6">
    <location>
        <begin position="232"/>
        <end position="251"/>
    </location>
</feature>
<evidence type="ECO:0000256" key="1">
    <source>
        <dbReference type="ARBA" id="ARBA00004127"/>
    </source>
</evidence>
<dbReference type="Proteomes" id="UP000800040">
    <property type="component" value="Unassembled WGS sequence"/>
</dbReference>
<evidence type="ECO:0000256" key="5">
    <source>
        <dbReference type="ARBA" id="ARBA00023136"/>
    </source>
</evidence>
<feature type="transmembrane region" description="Helical" evidence="6">
    <location>
        <begin position="166"/>
        <end position="187"/>
    </location>
</feature>
<dbReference type="EMBL" id="ML975619">
    <property type="protein sequence ID" value="KAF1828207.1"/>
    <property type="molecule type" value="Genomic_DNA"/>
</dbReference>
<keyword evidence="9" id="KW-1185">Reference proteome</keyword>
<protein>
    <submittedName>
        <fullName evidence="8">MFS general substrate transporter</fullName>
    </submittedName>
</protein>
<dbReference type="GO" id="GO:0000329">
    <property type="term" value="C:fungal-type vacuole membrane"/>
    <property type="evidence" value="ECO:0007669"/>
    <property type="project" value="TreeGrafter"/>
</dbReference>
<dbReference type="OrthoDB" id="3437016at2759"/>
<reference evidence="8" key="1">
    <citation type="submission" date="2020-01" db="EMBL/GenBank/DDBJ databases">
        <authorList>
            <consortium name="DOE Joint Genome Institute"/>
            <person name="Haridas S."/>
            <person name="Albert R."/>
            <person name="Binder M."/>
            <person name="Bloem J."/>
            <person name="Labutti K."/>
            <person name="Salamov A."/>
            <person name="Andreopoulos B."/>
            <person name="Baker S.E."/>
            <person name="Barry K."/>
            <person name="Bills G."/>
            <person name="Bluhm B.H."/>
            <person name="Cannon C."/>
            <person name="Castanera R."/>
            <person name="Culley D.E."/>
            <person name="Daum C."/>
            <person name="Ezra D."/>
            <person name="Gonzalez J.B."/>
            <person name="Henrissat B."/>
            <person name="Kuo A."/>
            <person name="Liang C."/>
            <person name="Lipzen A."/>
            <person name="Lutzoni F."/>
            <person name="Magnuson J."/>
            <person name="Mondo S."/>
            <person name="Nolan M."/>
            <person name="Ohm R."/>
            <person name="Pangilinan J."/>
            <person name="Park H.-J."/>
            <person name="Ramirez L."/>
            <person name="Alfaro M."/>
            <person name="Sun H."/>
            <person name="Tritt A."/>
            <person name="Yoshinaga Y."/>
            <person name="Zwiers L.-H."/>
            <person name="Turgeon B.G."/>
            <person name="Goodwin S.B."/>
            <person name="Spatafora J.W."/>
            <person name="Crous P.W."/>
            <person name="Grigoriev I.V."/>
        </authorList>
    </citation>
    <scope>NUCLEOTIDE SEQUENCE</scope>
    <source>
        <strain evidence="8">P77</strain>
    </source>
</reference>
<dbReference type="Gene3D" id="1.20.1250.20">
    <property type="entry name" value="MFS general substrate transporter like domains"/>
    <property type="match status" value="1"/>
</dbReference>
<organism evidence="8 9">
    <name type="scientific">Decorospora gaudefroyi</name>
    <dbReference type="NCBI Taxonomy" id="184978"/>
    <lineage>
        <taxon>Eukaryota</taxon>
        <taxon>Fungi</taxon>
        <taxon>Dikarya</taxon>
        <taxon>Ascomycota</taxon>
        <taxon>Pezizomycotina</taxon>
        <taxon>Dothideomycetes</taxon>
        <taxon>Pleosporomycetidae</taxon>
        <taxon>Pleosporales</taxon>
        <taxon>Pleosporineae</taxon>
        <taxon>Pleosporaceae</taxon>
        <taxon>Decorospora</taxon>
    </lineage>
</organism>
<keyword evidence="3 6" id="KW-0812">Transmembrane</keyword>
<dbReference type="PROSITE" id="PS50850">
    <property type="entry name" value="MFS"/>
    <property type="match status" value="1"/>
</dbReference>
<gene>
    <name evidence="8" type="ORF">BDW02DRAFT_635322</name>
</gene>
<proteinExistence type="predicted"/>
<keyword evidence="5 6" id="KW-0472">Membrane</keyword>
<feature type="transmembrane region" description="Helical" evidence="6">
    <location>
        <begin position="263"/>
        <end position="282"/>
    </location>
</feature>
<accession>A0A6A5K146</accession>
<dbReference type="SUPFAM" id="SSF103473">
    <property type="entry name" value="MFS general substrate transporter"/>
    <property type="match status" value="1"/>
</dbReference>
<sequence length="535" mass="57483">MTPPTTVATIITGAATATQDNDNNNEAASRLVRTQVSTSRLVLVLGSLWIGVLLVALDETMIATIAIPIATSLNSFTEFSWLTTAYLLGSSTSQAFSGHLVDRFGRRNGLVVCYSLFTLGTLLCGLAPNMACFIAGRVMQGIGGGSITSVTSVVETDLIPIHKRPVVEGLANVAYGVVLAIGGVYGAAVHSSIGWKWSFLIQVPILVIDGVAVFFIASIADEKRLQHQHTQIDLVGMIAFLASIILFQYGLNSGSTSLVWTDASVVATLCVSLACFVGFLYWELTRASNPVVPVRTLLGRTVGCIQISAFFSTGAFVACLFYVPIYLEALGMDGTDTGLRLIPLAICFAVGSIVVGYAVQYLRRYYEINIAVQAVGAIAYGLLCRLHRQTPSWEVFVFLGILGTGVGGSYVTNLIGILNSVLDKELSKVLTVSWSMRALGIIVSLTIASVIFQSVSRSQMVTVFDDPDLVYQFSNTLAINASGFDNLNDWQRTAVFGAHMRALTAVFYFLLAEGSISVIISFFIENKKIKVEYSA</sequence>
<dbReference type="PANTHER" id="PTHR23501:SF191">
    <property type="entry name" value="VACUOLAR BASIC AMINO ACID TRANSPORTER 4"/>
    <property type="match status" value="1"/>
</dbReference>
<feature type="transmembrane region" description="Helical" evidence="6">
    <location>
        <begin position="434"/>
        <end position="455"/>
    </location>
</feature>